<dbReference type="Proteomes" id="UP000004226">
    <property type="component" value="Unassembled WGS sequence"/>
</dbReference>
<gene>
    <name evidence="1" type="ORF">HMPREF0554_0955</name>
</gene>
<dbReference type="AlphaFoldDB" id="D0GJ62"/>
<protein>
    <submittedName>
        <fullName evidence="1">Uncharacterized protein</fullName>
    </submittedName>
</protein>
<accession>D0GJ62</accession>
<sequence length="37" mass="4528">MFCILKTVSFLIPEENKFEFVGRNVKKKNFQEFFIKK</sequence>
<dbReference type="EMBL" id="ADAD01000035">
    <property type="protein sequence ID" value="EEY35815.1"/>
    <property type="molecule type" value="Genomic_DNA"/>
</dbReference>
<reference evidence="1 2" key="1">
    <citation type="submission" date="2009-10" db="EMBL/GenBank/DDBJ databases">
        <authorList>
            <person name="Harkins D.M."/>
            <person name="Madupu R."/>
            <person name="Durkin A.S."/>
            <person name="Torralba M."/>
            <person name="Methe B."/>
            <person name="Sutton G.G."/>
            <person name="Strausberg R.L."/>
            <person name="Nelson K.E."/>
        </authorList>
    </citation>
    <scope>NUCLEOTIDE SEQUENCE [LARGE SCALE GENOMIC DNA]</scope>
    <source>
        <strain evidence="1 2">F0264</strain>
    </source>
</reference>
<evidence type="ECO:0000313" key="1">
    <source>
        <dbReference type="EMBL" id="EEY35815.1"/>
    </source>
</evidence>
<keyword evidence="2" id="KW-1185">Reference proteome</keyword>
<proteinExistence type="predicted"/>
<comment type="caution">
    <text evidence="1">The sequence shown here is derived from an EMBL/GenBank/DDBJ whole genome shotgun (WGS) entry which is preliminary data.</text>
</comment>
<organism evidence="1 2">
    <name type="scientific">Pseudoleptotrichia goodfellowii F0264</name>
    <dbReference type="NCBI Taxonomy" id="596323"/>
    <lineage>
        <taxon>Bacteria</taxon>
        <taxon>Fusobacteriati</taxon>
        <taxon>Fusobacteriota</taxon>
        <taxon>Fusobacteriia</taxon>
        <taxon>Fusobacteriales</taxon>
        <taxon>Leptotrichiaceae</taxon>
        <taxon>Pseudoleptotrichia</taxon>
    </lineage>
</organism>
<name>D0GJ62_9FUSO</name>
<evidence type="ECO:0000313" key="2">
    <source>
        <dbReference type="Proteomes" id="UP000004226"/>
    </source>
</evidence>